<keyword evidence="1" id="KW-0328">Glycosyltransferase</keyword>
<organism evidence="3 4">
    <name type="scientific">Faecalibacillus intestinalis</name>
    <dbReference type="NCBI Taxonomy" id="1982626"/>
    <lineage>
        <taxon>Bacteria</taxon>
        <taxon>Bacillati</taxon>
        <taxon>Bacillota</taxon>
        <taxon>Erysipelotrichia</taxon>
        <taxon>Erysipelotrichales</taxon>
        <taxon>Coprobacillaceae</taxon>
        <taxon>Faecalibacillus</taxon>
    </lineage>
</organism>
<evidence type="ECO:0000256" key="2">
    <source>
        <dbReference type="ARBA" id="ARBA00022679"/>
    </source>
</evidence>
<evidence type="ECO:0008006" key="5">
    <source>
        <dbReference type="Google" id="ProtNLM"/>
    </source>
</evidence>
<evidence type="ECO:0000313" key="3">
    <source>
        <dbReference type="EMBL" id="PST38305.1"/>
    </source>
</evidence>
<dbReference type="AlphaFoldDB" id="A0A2T3FSP8"/>
<dbReference type="Gene3D" id="3.40.50.2000">
    <property type="entry name" value="Glycogen Phosphorylase B"/>
    <property type="match status" value="2"/>
</dbReference>
<dbReference type="Proteomes" id="UP000240974">
    <property type="component" value="Unassembled WGS sequence"/>
</dbReference>
<reference evidence="3 4" key="1">
    <citation type="journal article" date="2019" name="Int. J. Syst. Evol. Microbiol.">
        <title>Faecalibacillus intestinalis gen. nov., sp. nov. and Faecalibacillus faecis sp. nov., isolated from human faeces.</title>
        <authorList>
            <person name="Seo B."/>
            <person name="Jeon K."/>
            <person name="Baek I."/>
            <person name="Lee Y.M."/>
            <person name="Baek K."/>
            <person name="Ko G."/>
        </authorList>
    </citation>
    <scope>NUCLEOTIDE SEQUENCE [LARGE SCALE GENOMIC DNA]</scope>
    <source>
        <strain evidence="3 4">SNUG30099</strain>
    </source>
</reference>
<evidence type="ECO:0000313" key="4">
    <source>
        <dbReference type="Proteomes" id="UP000240974"/>
    </source>
</evidence>
<dbReference type="CDD" id="cd03784">
    <property type="entry name" value="GT1_Gtf-like"/>
    <property type="match status" value="1"/>
</dbReference>
<proteinExistence type="predicted"/>
<name>A0A2T3FSP8_9FIRM</name>
<comment type="caution">
    <text evidence="3">The sequence shown here is derived from an EMBL/GenBank/DDBJ whole genome shotgun (WGS) entry which is preliminary data.</text>
</comment>
<dbReference type="InterPro" id="IPR002213">
    <property type="entry name" value="UDP_glucos_trans"/>
</dbReference>
<protein>
    <recommendedName>
        <fullName evidence="5">Glycosyl transferase family 28 C-terminal domain-containing protein</fullName>
    </recommendedName>
</protein>
<gene>
    <name evidence="3" type="ORF">C7U54_11545</name>
</gene>
<dbReference type="PANTHER" id="PTHR48043:SF145">
    <property type="entry name" value="FI06409P-RELATED"/>
    <property type="match status" value="1"/>
</dbReference>
<evidence type="ECO:0000256" key="1">
    <source>
        <dbReference type="ARBA" id="ARBA00022676"/>
    </source>
</evidence>
<dbReference type="RefSeq" id="WP_107030397.1">
    <property type="nucleotide sequence ID" value="NZ_DBFOUQ010000063.1"/>
</dbReference>
<dbReference type="Pfam" id="PF00201">
    <property type="entry name" value="UDPGT"/>
    <property type="match status" value="1"/>
</dbReference>
<dbReference type="InterPro" id="IPR050271">
    <property type="entry name" value="UDP-glycosyltransferase"/>
</dbReference>
<dbReference type="EMBL" id="PYLQ01000020">
    <property type="protein sequence ID" value="PST38305.1"/>
    <property type="molecule type" value="Genomic_DNA"/>
</dbReference>
<sequence>MNILLLMSSPRSHITLVEVLIRELINKQNVVYCMSTSNNKDMLESYGAKFIEYPDYIVPASCNNIDVDLVMKKTDELWKKGKIKEGYDYITEKDIESVFDITLKQIDYICEIVEKFNINLMFRDAVDKLGRLVADKMNIKCIGYMTHNIYSKRYFEQNPNDLYAVFMNAKWRIKNLPNEYFLDLRERAEKLYKKYGEKNFPIYTHHQLDPMTEFTLIFSSEKFQPVSSFYENRKYLIIKPEKSVFKIEENIDDKLIKFIESYKKIIYISSGSFVTQSYYYYKNFVNALSKFNIGVVMAVGKFSEPLNNYIRENKINNIYISSFIPQKFILSKTDVFITSGGHNSILEAIYYKVPMLITPISSEQRMNGLLLEELGIGETTYSLNKNASISSQINKLLRKQLNVNKLNEISNDLRNQNNNFKSMWDYIYDN</sequence>
<keyword evidence="2" id="KW-0808">Transferase</keyword>
<dbReference type="SUPFAM" id="SSF53756">
    <property type="entry name" value="UDP-Glycosyltransferase/glycogen phosphorylase"/>
    <property type="match status" value="1"/>
</dbReference>
<keyword evidence="4" id="KW-1185">Reference proteome</keyword>
<accession>A0A2T3FSP8</accession>
<dbReference type="PANTHER" id="PTHR48043">
    <property type="entry name" value="EG:EG0003.4 PROTEIN-RELATED"/>
    <property type="match status" value="1"/>
</dbReference>
<dbReference type="GO" id="GO:0008194">
    <property type="term" value="F:UDP-glycosyltransferase activity"/>
    <property type="evidence" value="ECO:0007669"/>
    <property type="project" value="InterPro"/>
</dbReference>